<keyword evidence="2" id="KW-0560">Oxidoreductase</keyword>
<dbReference type="PRINTS" id="PR00081">
    <property type="entry name" value="GDHRDH"/>
</dbReference>
<dbReference type="SUPFAM" id="SSF51735">
    <property type="entry name" value="NAD(P)-binding Rossmann-fold domains"/>
    <property type="match status" value="1"/>
</dbReference>
<dbReference type="AlphaFoldDB" id="A0A9Q5HXX3"/>
<dbReference type="NCBIfam" id="NF005559">
    <property type="entry name" value="PRK07231.1"/>
    <property type="match status" value="1"/>
</dbReference>
<dbReference type="Proteomes" id="UP000757232">
    <property type="component" value="Unassembled WGS sequence"/>
</dbReference>
<dbReference type="OrthoDB" id="1888931at2759"/>
<reference evidence="3" key="1">
    <citation type="submission" date="2016-06" db="EMBL/GenBank/DDBJ databases">
        <title>Draft Genome sequence of the fungus Inonotus baumii.</title>
        <authorList>
            <person name="Zhu H."/>
            <person name="Lin W."/>
        </authorList>
    </citation>
    <scope>NUCLEOTIDE SEQUENCE</scope>
    <source>
        <strain evidence="3">821</strain>
    </source>
</reference>
<dbReference type="PRINTS" id="PR00080">
    <property type="entry name" value="SDRFAMILY"/>
</dbReference>
<dbReference type="GO" id="GO:0016491">
    <property type="term" value="F:oxidoreductase activity"/>
    <property type="evidence" value="ECO:0007669"/>
    <property type="project" value="UniProtKB-KW"/>
</dbReference>
<keyword evidence="4" id="KW-1185">Reference proteome</keyword>
<gene>
    <name evidence="3" type="ORF">A7U60_g4814</name>
</gene>
<dbReference type="PANTHER" id="PTHR43639">
    <property type="entry name" value="OXIDOREDUCTASE, SHORT-CHAIN DEHYDROGENASE/REDUCTASE FAMILY (AFU_ORTHOLOGUE AFUA_5G02870)"/>
    <property type="match status" value="1"/>
</dbReference>
<comment type="similarity">
    <text evidence="1">Belongs to the short-chain dehydrogenases/reductases (SDR) family.</text>
</comment>
<evidence type="ECO:0000256" key="1">
    <source>
        <dbReference type="ARBA" id="ARBA00006484"/>
    </source>
</evidence>
<accession>A0A9Q5HXX3</accession>
<proteinExistence type="inferred from homology"/>
<evidence type="ECO:0000313" key="4">
    <source>
        <dbReference type="Proteomes" id="UP000757232"/>
    </source>
</evidence>
<dbReference type="EMBL" id="LNZH02000185">
    <property type="protein sequence ID" value="OCB88029.1"/>
    <property type="molecule type" value="Genomic_DNA"/>
</dbReference>
<dbReference type="FunFam" id="3.40.50.720:FF:000084">
    <property type="entry name" value="Short-chain dehydrogenase reductase"/>
    <property type="match status" value="1"/>
</dbReference>
<dbReference type="Gene3D" id="3.40.50.720">
    <property type="entry name" value="NAD(P)-binding Rossmann-like Domain"/>
    <property type="match status" value="1"/>
</dbReference>
<dbReference type="PANTHER" id="PTHR43639:SF1">
    <property type="entry name" value="SHORT-CHAIN DEHYDROGENASE_REDUCTASE FAMILY PROTEIN"/>
    <property type="match status" value="1"/>
</dbReference>
<organism evidence="3 4">
    <name type="scientific">Sanghuangporus baumii</name>
    <name type="common">Phellinus baumii</name>
    <dbReference type="NCBI Taxonomy" id="108892"/>
    <lineage>
        <taxon>Eukaryota</taxon>
        <taxon>Fungi</taxon>
        <taxon>Dikarya</taxon>
        <taxon>Basidiomycota</taxon>
        <taxon>Agaricomycotina</taxon>
        <taxon>Agaricomycetes</taxon>
        <taxon>Hymenochaetales</taxon>
        <taxon>Hymenochaetaceae</taxon>
        <taxon>Sanghuangporus</taxon>
    </lineage>
</organism>
<sequence>MRVSSPVLGGWLKRRVIVTGGASGFGEATVRWMANRGAKVVIADLNEERGKDIANSINQEKLEGSAFFVKADVTQSTSWSSLVKSALDEFGGLDVLINNAGGSYVNKPSLEVTEPDFDKCINLNVRSLFHSVEATMPHFLSQKQGTPWRIDMSNDILFPAFSLNADAAKAAVNAATKSLAVEYATSGVRVNAVCPVAGHTPSLKTFLGKNSEAAFRATVPMGRLTQPEDVASAIGWLASDEAKFITGVCLEVDGGRCV</sequence>
<dbReference type="InterPro" id="IPR002347">
    <property type="entry name" value="SDR_fam"/>
</dbReference>
<dbReference type="Pfam" id="PF13561">
    <property type="entry name" value="adh_short_C2"/>
    <property type="match status" value="1"/>
</dbReference>
<protein>
    <submittedName>
        <fullName evidence="3">Oxidoreductase</fullName>
    </submittedName>
</protein>
<comment type="caution">
    <text evidence="3">The sequence shown here is derived from an EMBL/GenBank/DDBJ whole genome shotgun (WGS) entry which is preliminary data.</text>
</comment>
<evidence type="ECO:0000313" key="3">
    <source>
        <dbReference type="EMBL" id="OCB88029.1"/>
    </source>
</evidence>
<evidence type="ECO:0000256" key="2">
    <source>
        <dbReference type="ARBA" id="ARBA00023002"/>
    </source>
</evidence>
<name>A0A9Q5HXX3_SANBA</name>
<dbReference type="InterPro" id="IPR036291">
    <property type="entry name" value="NAD(P)-bd_dom_sf"/>
</dbReference>